<feature type="region of interest" description="Disordered" evidence="1">
    <location>
        <begin position="1"/>
        <end position="123"/>
    </location>
</feature>
<dbReference type="WBParaSite" id="PSAMB.scaffold2094size25473.g16270.t1">
    <property type="protein sequence ID" value="PSAMB.scaffold2094size25473.g16270.t1"/>
    <property type="gene ID" value="PSAMB.scaffold2094size25473.g16270"/>
</dbReference>
<accession>A0A914VJ03</accession>
<feature type="compositionally biased region" description="Low complexity" evidence="1">
    <location>
        <begin position="56"/>
        <end position="69"/>
    </location>
</feature>
<dbReference type="Proteomes" id="UP000887566">
    <property type="component" value="Unplaced"/>
</dbReference>
<name>A0A914VJ03_9BILA</name>
<proteinExistence type="predicted"/>
<protein>
    <submittedName>
        <fullName evidence="3">Uncharacterized protein</fullName>
    </submittedName>
</protein>
<evidence type="ECO:0000313" key="2">
    <source>
        <dbReference type="Proteomes" id="UP000887566"/>
    </source>
</evidence>
<feature type="compositionally biased region" description="Polar residues" evidence="1">
    <location>
        <begin position="16"/>
        <end position="29"/>
    </location>
</feature>
<evidence type="ECO:0000256" key="1">
    <source>
        <dbReference type="SAM" id="MobiDB-lite"/>
    </source>
</evidence>
<feature type="compositionally biased region" description="Polar residues" evidence="1">
    <location>
        <begin position="224"/>
        <end position="255"/>
    </location>
</feature>
<sequence>MAGSNAWSWVEDNNLEKASSSFSSTPRGQSSRKHGIERSSSFHALPHSRSAANLTGSGSSHSHRPSASPTPGPRRQHTERARHPSDERRVRRTSSLTLKHQKQHKNSVAGSQPSPSVVAPPPICVERKKSRVDSLRLAGRSLLKKATDILAISGQQDSEESSIATAPAISISESVTANTDEYFDAVSHITQRSLASDSQAAAGNGYATPPENLSGIGITPPSISPTDLNNGSQPTDSNVQNRQMLFGQQRSNSSVDENRGSPIEADDIKELDQDEQIQKVIYWLG</sequence>
<organism evidence="2 3">
    <name type="scientific">Plectus sambesii</name>
    <dbReference type="NCBI Taxonomy" id="2011161"/>
    <lineage>
        <taxon>Eukaryota</taxon>
        <taxon>Metazoa</taxon>
        <taxon>Ecdysozoa</taxon>
        <taxon>Nematoda</taxon>
        <taxon>Chromadorea</taxon>
        <taxon>Plectida</taxon>
        <taxon>Plectina</taxon>
        <taxon>Plectoidea</taxon>
        <taxon>Plectidae</taxon>
        <taxon>Plectus</taxon>
    </lineage>
</organism>
<evidence type="ECO:0000313" key="3">
    <source>
        <dbReference type="WBParaSite" id="PSAMB.scaffold2094size25473.g16270.t1"/>
    </source>
</evidence>
<dbReference type="AlphaFoldDB" id="A0A914VJ03"/>
<feature type="compositionally biased region" description="Low complexity" evidence="1">
    <location>
        <begin position="107"/>
        <end position="117"/>
    </location>
</feature>
<reference evidence="3" key="1">
    <citation type="submission" date="2022-11" db="UniProtKB">
        <authorList>
            <consortium name="WormBaseParasite"/>
        </authorList>
    </citation>
    <scope>IDENTIFICATION</scope>
</reference>
<feature type="compositionally biased region" description="Basic and acidic residues" evidence="1">
    <location>
        <begin position="76"/>
        <end position="89"/>
    </location>
</feature>
<keyword evidence="2" id="KW-1185">Reference proteome</keyword>
<feature type="region of interest" description="Disordered" evidence="1">
    <location>
        <begin position="200"/>
        <end position="263"/>
    </location>
</feature>